<dbReference type="RefSeq" id="WP_073246949.1">
    <property type="nucleotide sequence ID" value="NZ_BJNP01000068.1"/>
</dbReference>
<protein>
    <recommendedName>
        <fullName evidence="2">4'-phosphopantetheinyl transferase domain-containing protein</fullName>
    </recommendedName>
</protein>
<dbReference type="SUPFAM" id="SSF56214">
    <property type="entry name" value="4'-phosphopantetheinyl transferase"/>
    <property type="match status" value="1"/>
</dbReference>
<organism evidence="3 4">
    <name type="scientific">Flavobacterium flevense</name>
    <dbReference type="NCBI Taxonomy" id="983"/>
    <lineage>
        <taxon>Bacteria</taxon>
        <taxon>Pseudomonadati</taxon>
        <taxon>Bacteroidota</taxon>
        <taxon>Flavobacteriia</taxon>
        <taxon>Flavobacteriales</taxon>
        <taxon>Flavobacteriaceae</taxon>
        <taxon>Flavobacterium</taxon>
    </lineage>
</organism>
<dbReference type="GO" id="GO:0000287">
    <property type="term" value="F:magnesium ion binding"/>
    <property type="evidence" value="ECO:0007669"/>
    <property type="project" value="InterPro"/>
</dbReference>
<evidence type="ECO:0000256" key="1">
    <source>
        <dbReference type="ARBA" id="ARBA00022679"/>
    </source>
</evidence>
<dbReference type="OrthoDB" id="663853at2"/>
<proteinExistence type="predicted"/>
<comment type="caution">
    <text evidence="3">The sequence shown here is derived from an EMBL/GenBank/DDBJ whole genome shotgun (WGS) entry which is preliminary data.</text>
</comment>
<dbReference type="GO" id="GO:0008897">
    <property type="term" value="F:holo-[acyl-carrier-protein] synthase activity"/>
    <property type="evidence" value="ECO:0007669"/>
    <property type="project" value="InterPro"/>
</dbReference>
<reference evidence="3 4" key="1">
    <citation type="submission" date="2019-06" db="EMBL/GenBank/DDBJ databases">
        <title>Whole genome shotgun sequence of Flavobacterium flevense NBRC 14960.</title>
        <authorList>
            <person name="Hosoyama A."/>
            <person name="Uohara A."/>
            <person name="Ohji S."/>
            <person name="Ichikawa N."/>
        </authorList>
    </citation>
    <scope>NUCLEOTIDE SEQUENCE [LARGE SCALE GENOMIC DNA]</scope>
    <source>
        <strain evidence="3 4">NBRC 14960</strain>
    </source>
</reference>
<dbReference type="InterPro" id="IPR008278">
    <property type="entry name" value="4-PPantetheinyl_Trfase_dom"/>
</dbReference>
<dbReference type="EMBL" id="BJNP01000068">
    <property type="protein sequence ID" value="GEC73779.1"/>
    <property type="molecule type" value="Genomic_DNA"/>
</dbReference>
<feature type="domain" description="4'-phosphopantetheinyl transferase" evidence="2">
    <location>
        <begin position="2"/>
        <end position="97"/>
    </location>
</feature>
<keyword evidence="1" id="KW-0808">Transferase</keyword>
<dbReference type="Proteomes" id="UP000316775">
    <property type="component" value="Unassembled WGS sequence"/>
</dbReference>
<dbReference type="AlphaFoldDB" id="A0A4Y4B2H7"/>
<keyword evidence="4" id="KW-1185">Reference proteome</keyword>
<evidence type="ECO:0000313" key="3">
    <source>
        <dbReference type="EMBL" id="GEC73779.1"/>
    </source>
</evidence>
<dbReference type="Pfam" id="PF01648">
    <property type="entry name" value="ACPS"/>
    <property type="match status" value="1"/>
</dbReference>
<dbReference type="Gene3D" id="3.90.470.20">
    <property type="entry name" value="4'-phosphopantetheinyl transferase domain"/>
    <property type="match status" value="1"/>
</dbReference>
<dbReference type="STRING" id="983.SAMN05443543_11261"/>
<name>A0A4Y4B2H7_9FLAO</name>
<sequence length="176" mass="20390">MIGNDVIDIIQSRKESNWQRKGLLEKIFTAEEQLLINKALQPEIMVWLLWSMKEAAYKIYNRQTKIRSYFPQKLECSFRFQNDSYMSGTVICCGNRYYTKTNITNDCIHTIAVINPDHLKKVIEIEKKNISKDQYGIPFLTSVQSDSVKDVSVSNHGRFEKVVALSFNDCPLSEPD</sequence>
<accession>A0A4Y4B2H7</accession>
<evidence type="ECO:0000313" key="4">
    <source>
        <dbReference type="Proteomes" id="UP000316775"/>
    </source>
</evidence>
<dbReference type="InterPro" id="IPR037143">
    <property type="entry name" value="4-PPantetheinyl_Trfase_dom_sf"/>
</dbReference>
<gene>
    <name evidence="3" type="ORF">FFL01_33180</name>
</gene>
<evidence type="ECO:0000259" key="2">
    <source>
        <dbReference type="Pfam" id="PF01648"/>
    </source>
</evidence>